<proteinExistence type="inferred from homology"/>
<sequence>MNNPLSTWPPPSSRRILRGLRTLAIAGLIVLALPLPTKSDFDGRPQYSKQEIRRAIQFYAKRYRLDPALLRAVIKVESDFRPHAVSRKGAVGLMQLTPDTAATLRIGDIYDPIQNIRGGAKQLRHLLNLYDGDLPLALAAYNAGVHRVKGGKIPRIRETRAYVRKVLRYYDAFRGGRGHPRASGLAPTRKREIGSIGAASAPAFGRK</sequence>
<name>A0A0K2GJR1_NITMO</name>
<dbReference type="CDD" id="cd16896">
    <property type="entry name" value="LT_Slt70-like"/>
    <property type="match status" value="1"/>
</dbReference>
<dbReference type="Gene3D" id="1.10.530.10">
    <property type="match status" value="1"/>
</dbReference>
<dbReference type="PANTHER" id="PTHR37423">
    <property type="entry name" value="SOLUBLE LYTIC MUREIN TRANSGLYCOSYLASE-RELATED"/>
    <property type="match status" value="1"/>
</dbReference>
<dbReference type="AlphaFoldDB" id="A0A0K2GJR1"/>
<dbReference type="PANTHER" id="PTHR37423:SF2">
    <property type="entry name" value="MEMBRANE-BOUND LYTIC MUREIN TRANSGLYCOSYLASE C"/>
    <property type="match status" value="1"/>
</dbReference>
<evidence type="ECO:0000256" key="1">
    <source>
        <dbReference type="ARBA" id="ARBA00007734"/>
    </source>
</evidence>
<dbReference type="GO" id="GO:0000270">
    <property type="term" value="P:peptidoglycan metabolic process"/>
    <property type="evidence" value="ECO:0007669"/>
    <property type="project" value="InterPro"/>
</dbReference>
<dbReference type="InterPro" id="IPR000189">
    <property type="entry name" value="Transglyc_AS"/>
</dbReference>
<dbReference type="Pfam" id="PF01464">
    <property type="entry name" value="SLT"/>
    <property type="match status" value="1"/>
</dbReference>
<accession>A0A0K2GJR1</accession>
<feature type="domain" description="Transglycosylase SLT" evidence="2">
    <location>
        <begin position="55"/>
        <end position="149"/>
    </location>
</feature>
<dbReference type="PROSITE" id="PS00922">
    <property type="entry name" value="TRANSGLYCOSYLASE"/>
    <property type="match status" value="1"/>
</dbReference>
<dbReference type="InterPro" id="IPR008258">
    <property type="entry name" value="Transglycosylase_SLT_dom_1"/>
</dbReference>
<organism evidence="3 4">
    <name type="scientific">Nitrospira moscoviensis</name>
    <dbReference type="NCBI Taxonomy" id="42253"/>
    <lineage>
        <taxon>Bacteria</taxon>
        <taxon>Pseudomonadati</taxon>
        <taxon>Nitrospirota</taxon>
        <taxon>Nitrospiria</taxon>
        <taxon>Nitrospirales</taxon>
        <taxon>Nitrospiraceae</taxon>
        <taxon>Nitrospira</taxon>
    </lineage>
</organism>
<comment type="similarity">
    <text evidence="1">Belongs to the transglycosylase Slt family.</text>
</comment>
<gene>
    <name evidence="3" type="ORF">NITMOv2_4825</name>
</gene>
<dbReference type="RefSeq" id="WP_053381889.1">
    <property type="nucleotide sequence ID" value="NZ_CP011801.1"/>
</dbReference>
<dbReference type="EMBL" id="CP011801">
    <property type="protein sequence ID" value="ALA61193.1"/>
    <property type="molecule type" value="Genomic_DNA"/>
</dbReference>
<dbReference type="GO" id="GO:0016020">
    <property type="term" value="C:membrane"/>
    <property type="evidence" value="ECO:0007669"/>
    <property type="project" value="InterPro"/>
</dbReference>
<dbReference type="KEGG" id="nmv:NITMOv2_4825"/>
<dbReference type="OrthoDB" id="9815002at2"/>
<dbReference type="SUPFAM" id="SSF53955">
    <property type="entry name" value="Lysozyme-like"/>
    <property type="match status" value="1"/>
</dbReference>
<dbReference type="InterPro" id="IPR023346">
    <property type="entry name" value="Lysozyme-like_dom_sf"/>
</dbReference>
<dbReference type="PATRIC" id="fig|42253.5.peg.4758"/>
<protein>
    <recommendedName>
        <fullName evidence="2">Transglycosylase SLT domain-containing protein</fullName>
    </recommendedName>
</protein>
<keyword evidence="4" id="KW-1185">Reference proteome</keyword>
<evidence type="ECO:0000313" key="3">
    <source>
        <dbReference type="EMBL" id="ALA61193.1"/>
    </source>
</evidence>
<evidence type="ECO:0000313" key="4">
    <source>
        <dbReference type="Proteomes" id="UP000069205"/>
    </source>
</evidence>
<dbReference type="Proteomes" id="UP000069205">
    <property type="component" value="Chromosome"/>
</dbReference>
<reference evidence="3 4" key="1">
    <citation type="journal article" date="2015" name="Proc. Natl. Acad. Sci. U.S.A.">
        <title>Expanded metabolic versatility of ubiquitous nitrite-oxidizing bacteria from the genus Nitrospira.</title>
        <authorList>
            <person name="Koch H."/>
            <person name="Lucker S."/>
            <person name="Albertsen M."/>
            <person name="Kitzinger K."/>
            <person name="Herbold C."/>
            <person name="Spieck E."/>
            <person name="Nielsen P.H."/>
            <person name="Wagner M."/>
            <person name="Daims H."/>
        </authorList>
    </citation>
    <scope>NUCLEOTIDE SEQUENCE [LARGE SCALE GENOMIC DNA]</scope>
    <source>
        <strain evidence="3 4">NSP M-1</strain>
    </source>
</reference>
<dbReference type="STRING" id="42253.NITMOv2_4825"/>
<evidence type="ECO:0000259" key="2">
    <source>
        <dbReference type="Pfam" id="PF01464"/>
    </source>
</evidence>
<dbReference type="GO" id="GO:0008933">
    <property type="term" value="F:peptidoglycan lytic transglycosylase activity"/>
    <property type="evidence" value="ECO:0007669"/>
    <property type="project" value="InterPro"/>
</dbReference>